<name>A0A3M0KSW9_HIRRU</name>
<dbReference type="PANTHER" id="PTHR33332">
    <property type="entry name" value="REVERSE TRANSCRIPTASE DOMAIN-CONTAINING PROTEIN"/>
    <property type="match status" value="1"/>
</dbReference>
<comment type="caution">
    <text evidence="1">The sequence shown here is derived from an EMBL/GenBank/DDBJ whole genome shotgun (WGS) entry which is preliminary data.</text>
</comment>
<evidence type="ECO:0000313" key="2">
    <source>
        <dbReference type="Proteomes" id="UP000269221"/>
    </source>
</evidence>
<dbReference type="Proteomes" id="UP000269221">
    <property type="component" value="Unassembled WGS sequence"/>
</dbReference>
<evidence type="ECO:0000313" key="1">
    <source>
        <dbReference type="EMBL" id="RMC16392.1"/>
    </source>
</evidence>
<accession>A0A3M0KSW9</accession>
<gene>
    <name evidence="1" type="ORF">DUI87_06719</name>
</gene>
<protein>
    <recommendedName>
        <fullName evidence="3">Rna-directed dna polymerase from mobile element jockey-like</fullName>
    </recommendedName>
</protein>
<organism evidence="1 2">
    <name type="scientific">Hirundo rustica rustica</name>
    <dbReference type="NCBI Taxonomy" id="333673"/>
    <lineage>
        <taxon>Eukaryota</taxon>
        <taxon>Metazoa</taxon>
        <taxon>Chordata</taxon>
        <taxon>Craniata</taxon>
        <taxon>Vertebrata</taxon>
        <taxon>Euteleostomi</taxon>
        <taxon>Archelosauria</taxon>
        <taxon>Archosauria</taxon>
        <taxon>Dinosauria</taxon>
        <taxon>Saurischia</taxon>
        <taxon>Theropoda</taxon>
        <taxon>Coelurosauria</taxon>
        <taxon>Aves</taxon>
        <taxon>Neognathae</taxon>
        <taxon>Neoaves</taxon>
        <taxon>Telluraves</taxon>
        <taxon>Australaves</taxon>
        <taxon>Passeriformes</taxon>
        <taxon>Sylvioidea</taxon>
        <taxon>Hirundinidae</taxon>
        <taxon>Hirundo</taxon>
    </lineage>
</organism>
<dbReference type="EMBL" id="QRBI01000103">
    <property type="protein sequence ID" value="RMC16392.1"/>
    <property type="molecule type" value="Genomic_DNA"/>
</dbReference>
<keyword evidence="2" id="KW-1185">Reference proteome</keyword>
<proteinExistence type="predicted"/>
<evidence type="ECO:0008006" key="3">
    <source>
        <dbReference type="Google" id="ProtNLM"/>
    </source>
</evidence>
<sequence length="183" mass="20388">MSRKVPVTIFTNDIDSDIECSLSRSADDTKLSSADETIGGRDAIQRDLDMLDKWICENLMRFNKSKHKVLHRYKLGEELSESSPVEKELVVLGNEKLDMTHRPESQLCPGLHPKQCGQQGVGGDSDALLHSGETPVQCYIKLRGSQHQQDMDLLEQAQGNATKMIRGVDNLCYEDRLGDLGSS</sequence>
<reference evidence="1 2" key="1">
    <citation type="submission" date="2018-07" db="EMBL/GenBank/DDBJ databases">
        <title>A high quality draft genome assembly of the barn swallow (H. rustica rustica).</title>
        <authorList>
            <person name="Formenti G."/>
            <person name="Chiara M."/>
            <person name="Poveda L."/>
            <person name="Francoijs K.-J."/>
            <person name="Bonisoli-Alquati A."/>
            <person name="Canova L."/>
            <person name="Gianfranceschi L."/>
            <person name="Horner D.S."/>
            <person name="Saino N."/>
        </authorList>
    </citation>
    <scope>NUCLEOTIDE SEQUENCE [LARGE SCALE GENOMIC DNA]</scope>
    <source>
        <strain evidence="1">Chelidonia</strain>
        <tissue evidence="1">Blood</tissue>
    </source>
</reference>
<dbReference type="STRING" id="333673.A0A3M0KSW9"/>
<dbReference type="AlphaFoldDB" id="A0A3M0KSW9"/>